<dbReference type="Gene3D" id="3.40.390.10">
    <property type="entry name" value="Collagenase (Catalytic Domain)"/>
    <property type="match status" value="1"/>
</dbReference>
<sequence length="369" mass="43054">MKFYRNIEHWLFWVVCSLVFSILTADNVFSWHAVQLHKGTDAHKLSLIFIPSGFKPDSADRFEYEVAANLKKLWQNNFFADHQQRFDVFRVDDQYDHDGYIKTDARILSLINTQDDCNFGNSRTCRKIHIIIQNESGWNETSWHFVRLRLEARNYYTLAHELSVHVLGNLRPYNGPIMKDEYMSPPRCALQNYTYTMANAHDRDSNEKWKDLVKNPPFEGAAYCSHFFRPFEHSIARSSRNRDCCPVGYKSAIIGLAKRTHDGTFFDELTKPAVKITGTLPGNCSRFVEFNVTTSDISGIDRVEVYTSVDNREYRSLAFDRTNSSRFRIDLESLSGKEFWFRVYVYDGAWNYWGHPDPGSQLGPFIPKR</sequence>
<dbReference type="Proteomes" id="UP000199608">
    <property type="component" value="Unassembled WGS sequence"/>
</dbReference>
<proteinExistence type="predicted"/>
<name>A0A1H2EPZ3_9BACT</name>
<keyword evidence="2" id="KW-1185">Reference proteome</keyword>
<dbReference type="AlphaFoldDB" id="A0A1H2EPZ3"/>
<protein>
    <submittedName>
        <fullName evidence="1">Uncharacterized protein</fullName>
    </submittedName>
</protein>
<gene>
    <name evidence="1" type="ORF">SAMN04487931_103279</name>
</gene>
<accession>A0A1H2EPZ3</accession>
<dbReference type="GO" id="GO:0008237">
    <property type="term" value="F:metallopeptidase activity"/>
    <property type="evidence" value="ECO:0007669"/>
    <property type="project" value="InterPro"/>
</dbReference>
<organism evidence="1 2">
    <name type="scientific">Desulfobacula phenolica</name>
    <dbReference type="NCBI Taxonomy" id="90732"/>
    <lineage>
        <taxon>Bacteria</taxon>
        <taxon>Pseudomonadati</taxon>
        <taxon>Thermodesulfobacteriota</taxon>
        <taxon>Desulfobacteria</taxon>
        <taxon>Desulfobacterales</taxon>
        <taxon>Desulfobacteraceae</taxon>
        <taxon>Desulfobacula</taxon>
    </lineage>
</organism>
<dbReference type="RefSeq" id="WP_092231745.1">
    <property type="nucleotide sequence ID" value="NZ_FNLL01000003.1"/>
</dbReference>
<evidence type="ECO:0000313" key="2">
    <source>
        <dbReference type="Proteomes" id="UP000199608"/>
    </source>
</evidence>
<evidence type="ECO:0000313" key="1">
    <source>
        <dbReference type="EMBL" id="SDT97161.1"/>
    </source>
</evidence>
<dbReference type="InterPro" id="IPR024079">
    <property type="entry name" value="MetalloPept_cat_dom_sf"/>
</dbReference>
<reference evidence="2" key="1">
    <citation type="submission" date="2016-10" db="EMBL/GenBank/DDBJ databases">
        <authorList>
            <person name="Varghese N."/>
            <person name="Submissions S."/>
        </authorList>
    </citation>
    <scope>NUCLEOTIDE SEQUENCE [LARGE SCALE GENOMIC DNA]</scope>
    <source>
        <strain evidence="2">DSM 3384</strain>
    </source>
</reference>
<dbReference type="EMBL" id="FNLL01000003">
    <property type="protein sequence ID" value="SDT97161.1"/>
    <property type="molecule type" value="Genomic_DNA"/>
</dbReference>